<dbReference type="CDD" id="cd14825">
    <property type="entry name" value="TRAPPC2_sedlin"/>
    <property type="match status" value="1"/>
</dbReference>
<comment type="caution">
    <text evidence="1">The sequence shown here is derived from an EMBL/GenBank/DDBJ whole genome shotgun (WGS) entry which is preliminary data.</text>
</comment>
<dbReference type="Pfam" id="PF04628">
    <property type="entry name" value="Sedlin_N"/>
    <property type="match status" value="1"/>
</dbReference>
<dbReference type="InterPro" id="IPR011012">
    <property type="entry name" value="Longin-like_dom_sf"/>
</dbReference>
<dbReference type="GO" id="GO:0005737">
    <property type="term" value="C:cytoplasm"/>
    <property type="evidence" value="ECO:0007669"/>
    <property type="project" value="GOC"/>
</dbReference>
<sequence>MVQLMEFIEGAGRLRGNAKALDIWRVETKLEVGLEGGAKVFVRRKLEVLFERVLRALPAMEASEAAAEAASGAPSVQEVFDHSVQGPRMWNQGRLLERRCPGISGVWMARFRHIKATVNYREGSGTTTPHPEYKATVNYREGSGTITPHPEMDNQTFTKAVVNVLIIVGKDDIPIYEADLSTEGIREDSPHLDQFVIHSALDMVDDMAWTTSSMFLRNVDKFNDFHVSAYCTAGRVRMMLLHKHRNEEAIRAFFADLHELFIKAMMSPFQTPGARIHSPVFDQKVRAAGQRHFRA</sequence>
<keyword evidence="2" id="KW-1185">Reference proteome</keyword>
<gene>
    <name evidence="1" type="ORF">EVOR1521_LOCUS24049</name>
</gene>
<dbReference type="AlphaFoldDB" id="A0AA36J949"/>
<dbReference type="Gene3D" id="3.30.450.70">
    <property type="match status" value="1"/>
</dbReference>
<dbReference type="Proteomes" id="UP001178507">
    <property type="component" value="Unassembled WGS sequence"/>
</dbReference>
<dbReference type="EMBL" id="CAUJNA010003383">
    <property type="protein sequence ID" value="CAJ1400756.1"/>
    <property type="molecule type" value="Genomic_DNA"/>
</dbReference>
<dbReference type="SUPFAM" id="SSF64356">
    <property type="entry name" value="SNARE-like"/>
    <property type="match status" value="1"/>
</dbReference>
<dbReference type="InterPro" id="IPR006722">
    <property type="entry name" value="Sedlin"/>
</dbReference>
<protein>
    <recommendedName>
        <fullName evidence="3">Trafficking protein particle complex subunit 2</fullName>
    </recommendedName>
</protein>
<proteinExistence type="predicted"/>
<name>A0AA36J949_9DINO</name>
<accession>A0AA36J949</accession>
<organism evidence="1 2">
    <name type="scientific">Effrenium voratum</name>
    <dbReference type="NCBI Taxonomy" id="2562239"/>
    <lineage>
        <taxon>Eukaryota</taxon>
        <taxon>Sar</taxon>
        <taxon>Alveolata</taxon>
        <taxon>Dinophyceae</taxon>
        <taxon>Suessiales</taxon>
        <taxon>Symbiodiniaceae</taxon>
        <taxon>Effrenium</taxon>
    </lineage>
</organism>
<evidence type="ECO:0008006" key="3">
    <source>
        <dbReference type="Google" id="ProtNLM"/>
    </source>
</evidence>
<reference evidence="1" key="1">
    <citation type="submission" date="2023-08" db="EMBL/GenBank/DDBJ databases">
        <authorList>
            <person name="Chen Y."/>
            <person name="Shah S."/>
            <person name="Dougan E. K."/>
            <person name="Thang M."/>
            <person name="Chan C."/>
        </authorList>
    </citation>
    <scope>NUCLEOTIDE SEQUENCE</scope>
</reference>
<dbReference type="PANTHER" id="PTHR12403">
    <property type="entry name" value="TRAFFICKING PROTEIN PARTICLE COMPLEX SUBUNIT 2"/>
    <property type="match status" value="1"/>
</dbReference>
<evidence type="ECO:0000313" key="1">
    <source>
        <dbReference type="EMBL" id="CAJ1400756.1"/>
    </source>
</evidence>
<dbReference type="GO" id="GO:0006888">
    <property type="term" value="P:endoplasmic reticulum to Golgi vesicle-mediated transport"/>
    <property type="evidence" value="ECO:0007669"/>
    <property type="project" value="InterPro"/>
</dbReference>
<evidence type="ECO:0000313" key="2">
    <source>
        <dbReference type="Proteomes" id="UP001178507"/>
    </source>
</evidence>